<keyword evidence="6 13" id="KW-0732">Signal</keyword>
<dbReference type="Gene3D" id="2.60.410.10">
    <property type="entry name" value="D-Ala-D-Ala carboxypeptidase, C-terminal domain"/>
    <property type="match status" value="1"/>
</dbReference>
<keyword evidence="9" id="KW-0573">Peptidoglycan synthesis</keyword>
<evidence type="ECO:0000256" key="5">
    <source>
        <dbReference type="ARBA" id="ARBA00022670"/>
    </source>
</evidence>
<dbReference type="Pfam" id="PF00768">
    <property type="entry name" value="Peptidase_S11"/>
    <property type="match status" value="1"/>
</dbReference>
<dbReference type="InterPro" id="IPR018044">
    <property type="entry name" value="Peptidase_S11"/>
</dbReference>
<gene>
    <name evidence="15" type="ORF">GU920_11415</name>
</gene>
<evidence type="ECO:0000256" key="7">
    <source>
        <dbReference type="ARBA" id="ARBA00022801"/>
    </source>
</evidence>
<evidence type="ECO:0000259" key="14">
    <source>
        <dbReference type="SMART" id="SM00936"/>
    </source>
</evidence>
<evidence type="ECO:0000256" key="10">
    <source>
        <dbReference type="ARBA" id="ARBA00023316"/>
    </source>
</evidence>
<dbReference type="InterPro" id="IPR001967">
    <property type="entry name" value="Peptidase_S11_N"/>
</dbReference>
<feature type="domain" description="Peptidase S11 D-Ala-D-Ala carboxypeptidase A C-terminal" evidence="14">
    <location>
        <begin position="280"/>
        <end position="370"/>
    </location>
</feature>
<dbReference type="Proteomes" id="UP001517376">
    <property type="component" value="Unassembled WGS sequence"/>
</dbReference>
<evidence type="ECO:0000256" key="8">
    <source>
        <dbReference type="ARBA" id="ARBA00022960"/>
    </source>
</evidence>
<evidence type="ECO:0000256" key="13">
    <source>
        <dbReference type="SAM" id="SignalP"/>
    </source>
</evidence>
<dbReference type="PANTHER" id="PTHR21581:SF6">
    <property type="entry name" value="TRAFFICKING PROTEIN PARTICLE COMPLEX SUBUNIT 12"/>
    <property type="match status" value="1"/>
</dbReference>
<sequence>MALSRAAARILAPLAALIAVALLAALPARAFETRAQAAWVYDMSTQTVLLDKNADVALPPASMSKLMTINMLFEALRDGRVTPETTFSVSSRAKAMGGSTMFLNETDRPTVMDLVRGMIINSGNDACVVVAEGLAGSEERFSQEMTERARALGMMNSTFANASGWPAEGHRMSMRDLGILAVRLISEFPEYYPIFAETEFNYKDRAPANANNRNPLLRIAASDWRADGLKTGHTSEAGYGLVGSAVMGERRVIFVITGLASDKDRAEESEAIVNWAFRQFTEKTIVKAGARVTDAPVWLGAADTVGLVPAEDVRLLVPAQVQDSVSAEVLFTGPVEAPITAGQQLGELIVHVPDLPDARIPLVAEADVARGGFSKRLTTAAQRLMQQYLSDAGSAEPSPAPAPAS</sequence>
<evidence type="ECO:0000256" key="2">
    <source>
        <dbReference type="ARBA" id="ARBA00007164"/>
    </source>
</evidence>
<name>A0ABW9Y6E6_9RHOB</name>
<keyword evidence="10" id="KW-0961">Cell wall biogenesis/degradation</keyword>
<evidence type="ECO:0000256" key="9">
    <source>
        <dbReference type="ARBA" id="ARBA00022984"/>
    </source>
</evidence>
<dbReference type="SMART" id="SM00936">
    <property type="entry name" value="PBP5_C"/>
    <property type="match status" value="1"/>
</dbReference>
<keyword evidence="4 15" id="KW-0121">Carboxypeptidase</keyword>
<dbReference type="GO" id="GO:0004180">
    <property type="term" value="F:carboxypeptidase activity"/>
    <property type="evidence" value="ECO:0007669"/>
    <property type="project" value="UniProtKB-KW"/>
</dbReference>
<comment type="caution">
    <text evidence="15">The sequence shown here is derived from an EMBL/GenBank/DDBJ whole genome shotgun (WGS) entry which is preliminary data.</text>
</comment>
<evidence type="ECO:0000256" key="11">
    <source>
        <dbReference type="ARBA" id="ARBA00034000"/>
    </source>
</evidence>
<dbReference type="PANTHER" id="PTHR21581">
    <property type="entry name" value="D-ALANYL-D-ALANINE CARBOXYPEPTIDASE"/>
    <property type="match status" value="1"/>
</dbReference>
<evidence type="ECO:0000256" key="4">
    <source>
        <dbReference type="ARBA" id="ARBA00022645"/>
    </source>
</evidence>
<feature type="signal peptide" evidence="13">
    <location>
        <begin position="1"/>
        <end position="30"/>
    </location>
</feature>
<dbReference type="EMBL" id="JAAATW010000002">
    <property type="protein sequence ID" value="NBE08147.1"/>
    <property type="molecule type" value="Genomic_DNA"/>
</dbReference>
<evidence type="ECO:0000313" key="15">
    <source>
        <dbReference type="EMBL" id="NBE08147.1"/>
    </source>
</evidence>
<protein>
    <recommendedName>
        <fullName evidence="3">serine-type D-Ala-D-Ala carboxypeptidase</fullName>
        <ecNumber evidence="3">3.4.16.4</ecNumber>
    </recommendedName>
</protein>
<dbReference type="Pfam" id="PF07943">
    <property type="entry name" value="PBP5_C"/>
    <property type="match status" value="1"/>
</dbReference>
<feature type="chain" id="PRO_5046049589" description="serine-type D-Ala-D-Ala carboxypeptidase" evidence="13">
    <location>
        <begin position="31"/>
        <end position="405"/>
    </location>
</feature>
<dbReference type="EC" id="3.4.16.4" evidence="3"/>
<evidence type="ECO:0000256" key="1">
    <source>
        <dbReference type="ARBA" id="ARBA00004752"/>
    </source>
</evidence>
<evidence type="ECO:0000256" key="6">
    <source>
        <dbReference type="ARBA" id="ARBA00022729"/>
    </source>
</evidence>
<dbReference type="SUPFAM" id="SSF56601">
    <property type="entry name" value="beta-lactamase/transpeptidase-like"/>
    <property type="match status" value="1"/>
</dbReference>
<evidence type="ECO:0000313" key="16">
    <source>
        <dbReference type="Proteomes" id="UP001517376"/>
    </source>
</evidence>
<keyword evidence="16" id="KW-1185">Reference proteome</keyword>
<keyword evidence="7" id="KW-0378">Hydrolase</keyword>
<organism evidence="15 16">
    <name type="scientific">Paragemmobacter ruber</name>
    <dbReference type="NCBI Taxonomy" id="1985673"/>
    <lineage>
        <taxon>Bacteria</taxon>
        <taxon>Pseudomonadati</taxon>
        <taxon>Pseudomonadota</taxon>
        <taxon>Alphaproteobacteria</taxon>
        <taxon>Rhodobacterales</taxon>
        <taxon>Paracoccaceae</taxon>
        <taxon>Paragemmobacter</taxon>
    </lineage>
</organism>
<dbReference type="InterPro" id="IPR012907">
    <property type="entry name" value="Peptidase_S11_C"/>
</dbReference>
<keyword evidence="8" id="KW-0133">Cell shape</keyword>
<reference evidence="16" key="1">
    <citation type="submission" date="2020-01" db="EMBL/GenBank/DDBJ databases">
        <title>Sphingomonas sp. strain CSW-10.</title>
        <authorList>
            <person name="Chen W.-M."/>
        </authorList>
    </citation>
    <scope>NUCLEOTIDE SEQUENCE [LARGE SCALE GENOMIC DNA]</scope>
    <source>
        <strain evidence="16">CCP-1</strain>
    </source>
</reference>
<dbReference type="InterPro" id="IPR037167">
    <property type="entry name" value="Peptidase_S11_C_sf"/>
</dbReference>
<dbReference type="Gene3D" id="3.40.710.10">
    <property type="entry name" value="DD-peptidase/beta-lactamase superfamily"/>
    <property type="match status" value="1"/>
</dbReference>
<comment type="similarity">
    <text evidence="2 12">Belongs to the peptidase S11 family.</text>
</comment>
<evidence type="ECO:0000256" key="12">
    <source>
        <dbReference type="RuleBase" id="RU004016"/>
    </source>
</evidence>
<evidence type="ECO:0000256" key="3">
    <source>
        <dbReference type="ARBA" id="ARBA00012448"/>
    </source>
</evidence>
<comment type="pathway">
    <text evidence="1">Cell wall biogenesis; peptidoglycan biosynthesis.</text>
</comment>
<keyword evidence="5" id="KW-0645">Protease</keyword>
<proteinExistence type="inferred from homology"/>
<dbReference type="PRINTS" id="PR00725">
    <property type="entry name" value="DADACBPTASE1"/>
</dbReference>
<dbReference type="InterPro" id="IPR012338">
    <property type="entry name" value="Beta-lactam/transpept-like"/>
</dbReference>
<accession>A0ABW9Y6E6</accession>
<comment type="catalytic activity">
    <reaction evidence="11">
        <text>Preferential cleavage: (Ac)2-L-Lys-D-Ala-|-D-Ala. Also transpeptidation of peptidyl-alanyl moieties that are N-acyl substituents of D-alanine.</text>
        <dbReference type="EC" id="3.4.16.4"/>
    </reaction>
</comment>